<dbReference type="PANTHER" id="PTHR37422">
    <property type="entry name" value="TEICHURONIC ACID BIOSYNTHESIS PROTEIN TUAE"/>
    <property type="match status" value="1"/>
</dbReference>
<feature type="transmembrane region" description="Helical" evidence="5">
    <location>
        <begin position="161"/>
        <end position="181"/>
    </location>
</feature>
<sequence>MNSIKQHNLLVVVPLLFILFSSLLGTASSNVNYILIKPYTVPSFISNVSYYCYITMIVLLSAYGLIRLYNSSRIPVAIVLMAIPYTILLIWSIVTMSDIFRYLVLLVSILLCPIGIAGIISYTNTRLLANLLSLLLLALLLISGVYSLLNFPTSPRVSGHLNNPNLMGIWIFSTLIVILVFKNQIKPMVFWLYIILSIILVILTGSRLGFILTVIATLPLIKTYRKKFFLLLLFTTPFLFFLDQEINFRVFEVSDAVSDSGRSVFWQRAINCIQQQPLLGYGMEGQISCVGTGNVHNSYLRIAVMIGIPLAIVFYSLYYISIFRFYKTSKNYYIGVYFLILPFSLFGEDYIAGFASPFFAFMVFIIALYINDQKYNNPSRR</sequence>
<dbReference type="OrthoDB" id="9806320at2"/>
<keyword evidence="4 5" id="KW-0472">Membrane</keyword>
<feature type="transmembrane region" description="Helical" evidence="5">
    <location>
        <begin position="48"/>
        <end position="66"/>
    </location>
</feature>
<evidence type="ECO:0000256" key="4">
    <source>
        <dbReference type="ARBA" id="ARBA00023136"/>
    </source>
</evidence>
<protein>
    <submittedName>
        <fullName evidence="7">O-Antigen ligase</fullName>
    </submittedName>
</protein>
<dbReference type="Pfam" id="PF04932">
    <property type="entry name" value="Wzy_C"/>
    <property type="match status" value="1"/>
</dbReference>
<organism evidence="7 8">
    <name type="scientific">Psychrobacter piechaudii</name>
    <dbReference type="NCBI Taxonomy" id="1945521"/>
    <lineage>
        <taxon>Bacteria</taxon>
        <taxon>Pseudomonadati</taxon>
        <taxon>Pseudomonadota</taxon>
        <taxon>Gammaproteobacteria</taxon>
        <taxon>Moraxellales</taxon>
        <taxon>Moraxellaceae</taxon>
        <taxon>Psychrobacter</taxon>
    </lineage>
</organism>
<feature type="transmembrane region" description="Helical" evidence="5">
    <location>
        <begin position="99"/>
        <end position="120"/>
    </location>
</feature>
<feature type="domain" description="O-antigen ligase-related" evidence="6">
    <location>
        <begin position="193"/>
        <end position="314"/>
    </location>
</feature>
<proteinExistence type="predicted"/>
<dbReference type="RefSeq" id="WP_077452153.1">
    <property type="nucleotide sequence ID" value="NZ_FUGE01000287.1"/>
</dbReference>
<accession>A0A1R4GY61</accession>
<dbReference type="AlphaFoldDB" id="A0A1R4GY61"/>
<keyword evidence="2 5" id="KW-0812">Transmembrane</keyword>
<gene>
    <name evidence="7" type="ORF">A1232T_02352</name>
</gene>
<dbReference type="InterPro" id="IPR051533">
    <property type="entry name" value="WaaL-like"/>
</dbReference>
<feature type="transmembrane region" description="Helical" evidence="5">
    <location>
        <begin position="73"/>
        <end position="93"/>
    </location>
</feature>
<dbReference type="GO" id="GO:0016874">
    <property type="term" value="F:ligase activity"/>
    <property type="evidence" value="ECO:0007669"/>
    <property type="project" value="UniProtKB-KW"/>
</dbReference>
<keyword evidence="3 5" id="KW-1133">Transmembrane helix</keyword>
<keyword evidence="7" id="KW-0436">Ligase</keyword>
<keyword evidence="8" id="KW-1185">Reference proteome</keyword>
<feature type="transmembrane region" description="Helical" evidence="5">
    <location>
        <begin position="332"/>
        <end position="347"/>
    </location>
</feature>
<comment type="subcellular location">
    <subcellularLocation>
        <location evidence="1">Membrane</location>
        <topology evidence="1">Multi-pass membrane protein</topology>
    </subcellularLocation>
</comment>
<dbReference type="EMBL" id="FUGE01000287">
    <property type="protein sequence ID" value="SJM73146.1"/>
    <property type="molecule type" value="Genomic_DNA"/>
</dbReference>
<dbReference type="Proteomes" id="UP000188357">
    <property type="component" value="Unassembled WGS sequence"/>
</dbReference>
<name>A0A1R4GY61_9GAMM</name>
<evidence type="ECO:0000256" key="3">
    <source>
        <dbReference type="ARBA" id="ARBA00022989"/>
    </source>
</evidence>
<feature type="transmembrane region" description="Helical" evidence="5">
    <location>
        <begin position="353"/>
        <end position="371"/>
    </location>
</feature>
<feature type="transmembrane region" description="Helical" evidence="5">
    <location>
        <begin position="127"/>
        <end position="149"/>
    </location>
</feature>
<evidence type="ECO:0000259" key="6">
    <source>
        <dbReference type="Pfam" id="PF04932"/>
    </source>
</evidence>
<feature type="transmembrane region" description="Helical" evidence="5">
    <location>
        <begin position="299"/>
        <end position="320"/>
    </location>
</feature>
<evidence type="ECO:0000256" key="1">
    <source>
        <dbReference type="ARBA" id="ARBA00004141"/>
    </source>
</evidence>
<evidence type="ECO:0000313" key="7">
    <source>
        <dbReference type="EMBL" id="SJM73146.1"/>
    </source>
</evidence>
<dbReference type="PANTHER" id="PTHR37422:SF13">
    <property type="entry name" value="LIPOPOLYSACCHARIDE BIOSYNTHESIS PROTEIN PA4999-RELATED"/>
    <property type="match status" value="1"/>
</dbReference>
<dbReference type="STRING" id="1945521.A1232T_02352"/>
<dbReference type="GO" id="GO:0016020">
    <property type="term" value="C:membrane"/>
    <property type="evidence" value="ECO:0007669"/>
    <property type="project" value="UniProtKB-SubCell"/>
</dbReference>
<evidence type="ECO:0000256" key="2">
    <source>
        <dbReference type="ARBA" id="ARBA00022692"/>
    </source>
</evidence>
<reference evidence="7 8" key="1">
    <citation type="submission" date="2017-02" db="EMBL/GenBank/DDBJ databases">
        <authorList>
            <person name="Peterson S.W."/>
        </authorList>
    </citation>
    <scope>NUCLEOTIDE SEQUENCE [LARGE SCALE GENOMIC DNA]</scope>
    <source>
        <strain evidence="7">Psychrobacter_piechaudii</strain>
    </source>
</reference>
<feature type="transmembrane region" description="Helical" evidence="5">
    <location>
        <begin position="188"/>
        <end position="221"/>
    </location>
</feature>
<evidence type="ECO:0000313" key="8">
    <source>
        <dbReference type="Proteomes" id="UP000188357"/>
    </source>
</evidence>
<evidence type="ECO:0000256" key="5">
    <source>
        <dbReference type="SAM" id="Phobius"/>
    </source>
</evidence>
<dbReference type="InterPro" id="IPR007016">
    <property type="entry name" value="O-antigen_ligase-rel_domated"/>
</dbReference>